<evidence type="ECO:0000259" key="3">
    <source>
        <dbReference type="Pfam" id="PF02894"/>
    </source>
</evidence>
<feature type="domain" description="Gfo/Idh/MocA-like oxidoreductase C-terminal" evidence="3">
    <location>
        <begin position="146"/>
        <end position="422"/>
    </location>
</feature>
<gene>
    <name evidence="4" type="ordered locus">KNP414_04705</name>
</gene>
<dbReference type="GO" id="GO:0000166">
    <property type="term" value="F:nucleotide binding"/>
    <property type="evidence" value="ECO:0007669"/>
    <property type="project" value="InterPro"/>
</dbReference>
<sequence length="436" mass="49404">MKRRKTYVIVGAGGRSRFFYSAIASDYRDTSELLALCDVNQTRMDYANRQLTEKYGCPAAATYKAEDFDRMLLEQKPDTVIVTSVDRTHHTYIIRALEKGCEVITEKPMTVDEDKCAEILEAVHRTGGKVRVAFNYRYAPHHTKVRELIGQGAIGEVFSVHFEWLLNTKHGADYFRRWHRDKRNSGGLLVHKSTHHFDLVSYWIGSAPDSVFAYGDLLFYGRENAERRGVTRFYDRATGHPAAEDDPFALHLDRNGRLKAMYLEAEHEDGYKRDLSVFSDGISIEDTMGVLVRYRNRAILTYALHAYSPWEGYRIAINGSRGRLEMEIMEQSYVNSGGDKALEGALKNKSLRIWPMFGAPYEVEVEQGQGGHGGGDPALLRDLFGEPADDPYHRAANHEDGARSILVGIAANHAIRTGRPVRVDDLIKLPQTRESR</sequence>
<dbReference type="AlphaFoldDB" id="F8FFX3"/>
<comment type="similarity">
    <text evidence="1">Belongs to the Gfo/Idh/MocA family.</text>
</comment>
<evidence type="ECO:0000313" key="5">
    <source>
        <dbReference type="Proteomes" id="UP000006620"/>
    </source>
</evidence>
<dbReference type="KEGG" id="pms:KNP414_04705"/>
<dbReference type="PANTHER" id="PTHR43377:SF2">
    <property type="entry name" value="BINDING ROSSMANN FOLD OXIDOREDUCTASE, PUTATIVE (AFU_ORTHOLOGUE AFUA_4G00560)-RELATED"/>
    <property type="match status" value="1"/>
</dbReference>
<accession>F8FFX3</accession>
<evidence type="ECO:0000256" key="1">
    <source>
        <dbReference type="ARBA" id="ARBA00010928"/>
    </source>
</evidence>
<protein>
    <submittedName>
        <fullName evidence="4">Oxidoreductase domain protein</fullName>
    </submittedName>
</protein>
<dbReference type="InterPro" id="IPR036291">
    <property type="entry name" value="NAD(P)-bd_dom_sf"/>
</dbReference>
<dbReference type="Proteomes" id="UP000006620">
    <property type="component" value="Chromosome"/>
</dbReference>
<dbReference type="EMBL" id="CP002869">
    <property type="protein sequence ID" value="AEI43235.1"/>
    <property type="molecule type" value="Genomic_DNA"/>
</dbReference>
<proteinExistence type="inferred from homology"/>
<dbReference type="PATRIC" id="fig|1036673.3.peg.4330"/>
<reference evidence="5" key="1">
    <citation type="submission" date="2011-06" db="EMBL/GenBank/DDBJ databases">
        <title>Complete genome sequence of Paenibacillus mucilaginosus KNP414.</title>
        <authorList>
            <person name="Wang J."/>
            <person name="Hu S."/>
            <person name="Hu X."/>
            <person name="Zhang B."/>
            <person name="Dong D."/>
            <person name="Zhang S."/>
            <person name="Zhao K."/>
            <person name="Wu D."/>
        </authorList>
    </citation>
    <scope>NUCLEOTIDE SEQUENCE [LARGE SCALE GENOMIC DNA]</scope>
    <source>
        <strain evidence="5">KNP414</strain>
    </source>
</reference>
<dbReference type="HOGENOM" id="CLU_052304_0_0_9"/>
<dbReference type="SUPFAM" id="SSF51735">
    <property type="entry name" value="NAD(P)-binding Rossmann-fold domains"/>
    <property type="match status" value="1"/>
</dbReference>
<dbReference type="Gene3D" id="3.40.50.720">
    <property type="entry name" value="NAD(P)-binding Rossmann-like Domain"/>
    <property type="match status" value="1"/>
</dbReference>
<name>F8FFX3_PAEMK</name>
<dbReference type="InterPro" id="IPR004104">
    <property type="entry name" value="Gfo/Idh/MocA-like_OxRdtase_C"/>
</dbReference>
<evidence type="ECO:0000313" key="4">
    <source>
        <dbReference type="EMBL" id="AEI43235.1"/>
    </source>
</evidence>
<dbReference type="SUPFAM" id="SSF55347">
    <property type="entry name" value="Glyceraldehyde-3-phosphate dehydrogenase-like, C-terminal domain"/>
    <property type="match status" value="1"/>
</dbReference>
<dbReference type="InterPro" id="IPR051450">
    <property type="entry name" value="Gfo/Idh/MocA_Oxidoreductases"/>
</dbReference>
<reference evidence="4 5" key="2">
    <citation type="journal article" date="2013" name="Genome Announc.">
        <title>Genome Sequence of Growth-Improving Paenibacillus mucilaginosus Strain KNP414.</title>
        <authorList>
            <person name="Lu J.J."/>
            <person name="Wang J.F."/>
            <person name="Hu X.F."/>
        </authorList>
    </citation>
    <scope>NUCLEOTIDE SEQUENCE [LARGE SCALE GENOMIC DNA]</scope>
    <source>
        <strain evidence="4 5">KNP414</strain>
    </source>
</reference>
<evidence type="ECO:0000259" key="2">
    <source>
        <dbReference type="Pfam" id="PF01408"/>
    </source>
</evidence>
<dbReference type="InterPro" id="IPR000683">
    <property type="entry name" value="Gfo/Idh/MocA-like_OxRdtase_N"/>
</dbReference>
<organism evidence="4 5">
    <name type="scientific">Paenibacillus mucilaginosus (strain KNP414)</name>
    <dbReference type="NCBI Taxonomy" id="1036673"/>
    <lineage>
        <taxon>Bacteria</taxon>
        <taxon>Bacillati</taxon>
        <taxon>Bacillota</taxon>
        <taxon>Bacilli</taxon>
        <taxon>Bacillales</taxon>
        <taxon>Paenibacillaceae</taxon>
        <taxon>Paenibacillus</taxon>
    </lineage>
</organism>
<dbReference type="Gene3D" id="3.30.360.10">
    <property type="entry name" value="Dihydrodipicolinate Reductase, domain 2"/>
    <property type="match status" value="1"/>
</dbReference>
<dbReference type="Pfam" id="PF02894">
    <property type="entry name" value="GFO_IDH_MocA_C"/>
    <property type="match status" value="1"/>
</dbReference>
<feature type="domain" description="Gfo/Idh/MocA-like oxidoreductase N-terminal" evidence="2">
    <location>
        <begin position="6"/>
        <end position="134"/>
    </location>
</feature>
<dbReference type="Pfam" id="PF01408">
    <property type="entry name" value="GFO_IDH_MocA"/>
    <property type="match status" value="1"/>
</dbReference>
<dbReference type="PANTHER" id="PTHR43377">
    <property type="entry name" value="BILIVERDIN REDUCTASE A"/>
    <property type="match status" value="1"/>
</dbReference>
<dbReference type="RefSeq" id="WP_013918388.1">
    <property type="nucleotide sequence ID" value="NC_015690.1"/>
</dbReference>